<reference evidence="2 3" key="1">
    <citation type="submission" date="2021-06" db="EMBL/GenBank/DDBJ databases">
        <authorList>
            <person name="Palmer J.M."/>
        </authorList>
    </citation>
    <scope>NUCLEOTIDE SEQUENCE [LARGE SCALE GENOMIC DNA]</scope>
    <source>
        <strain evidence="2 3">MEX-2019</strain>
        <tissue evidence="2">Muscle</tissue>
    </source>
</reference>
<proteinExistence type="predicted"/>
<keyword evidence="3" id="KW-1185">Reference proteome</keyword>
<protein>
    <recommendedName>
        <fullName evidence="4">Secreted protein</fullName>
    </recommendedName>
</protein>
<name>A0AAV9QVK5_9TELE</name>
<evidence type="ECO:0000313" key="3">
    <source>
        <dbReference type="Proteomes" id="UP001311232"/>
    </source>
</evidence>
<feature type="signal peptide" evidence="1">
    <location>
        <begin position="1"/>
        <end position="21"/>
    </location>
</feature>
<comment type="caution">
    <text evidence="2">The sequence shown here is derived from an EMBL/GenBank/DDBJ whole genome shotgun (WGS) entry which is preliminary data.</text>
</comment>
<evidence type="ECO:0000256" key="1">
    <source>
        <dbReference type="SAM" id="SignalP"/>
    </source>
</evidence>
<gene>
    <name evidence="2" type="ORF">CRENBAI_024568</name>
</gene>
<evidence type="ECO:0000313" key="2">
    <source>
        <dbReference type="EMBL" id="KAK5601526.1"/>
    </source>
</evidence>
<dbReference type="Proteomes" id="UP001311232">
    <property type="component" value="Unassembled WGS sequence"/>
</dbReference>
<sequence length="66" mass="7545">MTMIMLCCIFCLAWKFLIHLALENLQCVLNVSTTFLRPLMLGLITVSKHPAFGRMRSTFFVILAQP</sequence>
<evidence type="ECO:0008006" key="4">
    <source>
        <dbReference type="Google" id="ProtNLM"/>
    </source>
</evidence>
<accession>A0AAV9QVK5</accession>
<organism evidence="2 3">
    <name type="scientific">Crenichthys baileyi</name>
    <name type="common">White River springfish</name>
    <dbReference type="NCBI Taxonomy" id="28760"/>
    <lineage>
        <taxon>Eukaryota</taxon>
        <taxon>Metazoa</taxon>
        <taxon>Chordata</taxon>
        <taxon>Craniata</taxon>
        <taxon>Vertebrata</taxon>
        <taxon>Euteleostomi</taxon>
        <taxon>Actinopterygii</taxon>
        <taxon>Neopterygii</taxon>
        <taxon>Teleostei</taxon>
        <taxon>Neoteleostei</taxon>
        <taxon>Acanthomorphata</taxon>
        <taxon>Ovalentaria</taxon>
        <taxon>Atherinomorphae</taxon>
        <taxon>Cyprinodontiformes</taxon>
        <taxon>Goodeidae</taxon>
        <taxon>Crenichthys</taxon>
    </lineage>
</organism>
<feature type="chain" id="PRO_5043440719" description="Secreted protein" evidence="1">
    <location>
        <begin position="22"/>
        <end position="66"/>
    </location>
</feature>
<dbReference type="EMBL" id="JAHHUM010002669">
    <property type="protein sequence ID" value="KAK5601526.1"/>
    <property type="molecule type" value="Genomic_DNA"/>
</dbReference>
<keyword evidence="1" id="KW-0732">Signal</keyword>
<dbReference type="AlphaFoldDB" id="A0AAV9QVK5"/>